<protein>
    <recommendedName>
        <fullName evidence="3">SET domain-containing protein</fullName>
    </recommendedName>
</protein>
<dbReference type="EMBL" id="QEAQ01000072">
    <property type="protein sequence ID" value="TPX56522.1"/>
    <property type="molecule type" value="Genomic_DNA"/>
</dbReference>
<evidence type="ECO:0000313" key="1">
    <source>
        <dbReference type="EMBL" id="TPX56522.1"/>
    </source>
</evidence>
<proteinExistence type="predicted"/>
<keyword evidence="2" id="KW-1185">Reference proteome</keyword>
<evidence type="ECO:0008006" key="3">
    <source>
        <dbReference type="Google" id="ProtNLM"/>
    </source>
</evidence>
<name>A0A507DYR5_9FUNG</name>
<accession>A0A507DYR5</accession>
<reference evidence="1 2" key="1">
    <citation type="journal article" date="2019" name="Sci. Rep.">
        <title>Comparative genomics of chytrid fungi reveal insights into the obligate biotrophic and pathogenic lifestyle of Synchytrium endobioticum.</title>
        <authorList>
            <person name="van de Vossenberg B.T.L.H."/>
            <person name="Warris S."/>
            <person name="Nguyen H.D.T."/>
            <person name="van Gent-Pelzer M.P.E."/>
            <person name="Joly D.L."/>
            <person name="van de Geest H.C."/>
            <person name="Bonants P.J.M."/>
            <person name="Smith D.S."/>
            <person name="Levesque C.A."/>
            <person name="van der Lee T.A.J."/>
        </authorList>
    </citation>
    <scope>NUCLEOTIDE SEQUENCE [LARGE SCALE GENOMIC DNA]</scope>
    <source>
        <strain evidence="1 2">CBS 809.83</strain>
    </source>
</reference>
<dbReference type="Gene3D" id="2.170.270.10">
    <property type="entry name" value="SET domain"/>
    <property type="match status" value="1"/>
</dbReference>
<dbReference type="SUPFAM" id="SSF82199">
    <property type="entry name" value="SET domain"/>
    <property type="match status" value="1"/>
</dbReference>
<dbReference type="AlphaFoldDB" id="A0A507DYR5"/>
<gene>
    <name evidence="1" type="ORF">PhCBS80983_g04478</name>
</gene>
<sequence>MQVVRATRTIKKGEEIYLTYTDSLNSYNTKQETLEEKYGFTCELPSLPRGCETHLKDIDPFLGNVRTLPGGADAIVKEAEVLRDALAAHLRRKAVSRTLPTLSCVLINDWLTLTRKNARTPDSTVGLCALGSRMSKNPSEELIVHPDGSWVIMDAKVA</sequence>
<dbReference type="InterPro" id="IPR046341">
    <property type="entry name" value="SET_dom_sf"/>
</dbReference>
<comment type="caution">
    <text evidence="1">The sequence shown here is derived from an EMBL/GenBank/DDBJ whole genome shotgun (WGS) entry which is preliminary data.</text>
</comment>
<dbReference type="Proteomes" id="UP000318582">
    <property type="component" value="Unassembled WGS sequence"/>
</dbReference>
<evidence type="ECO:0000313" key="2">
    <source>
        <dbReference type="Proteomes" id="UP000318582"/>
    </source>
</evidence>
<organism evidence="1 2">
    <name type="scientific">Powellomyces hirtus</name>
    <dbReference type="NCBI Taxonomy" id="109895"/>
    <lineage>
        <taxon>Eukaryota</taxon>
        <taxon>Fungi</taxon>
        <taxon>Fungi incertae sedis</taxon>
        <taxon>Chytridiomycota</taxon>
        <taxon>Chytridiomycota incertae sedis</taxon>
        <taxon>Chytridiomycetes</taxon>
        <taxon>Spizellomycetales</taxon>
        <taxon>Powellomycetaceae</taxon>
        <taxon>Powellomyces</taxon>
    </lineage>
</organism>